<comment type="caution">
    <text evidence="1">The sequence shown here is derived from an EMBL/GenBank/DDBJ whole genome shotgun (WGS) entry which is preliminary data.</text>
</comment>
<protein>
    <recommendedName>
        <fullName evidence="3">PE family protein</fullName>
    </recommendedName>
</protein>
<dbReference type="EMBL" id="JABVED010000002">
    <property type="protein sequence ID" value="MBC6446665.1"/>
    <property type="molecule type" value="Genomic_DNA"/>
</dbReference>
<proteinExistence type="predicted"/>
<dbReference type="Proteomes" id="UP000734823">
    <property type="component" value="Unassembled WGS sequence"/>
</dbReference>
<organism evidence="1 2">
    <name type="scientific">Actinokineospora xionganensis</name>
    <dbReference type="NCBI Taxonomy" id="2684470"/>
    <lineage>
        <taxon>Bacteria</taxon>
        <taxon>Bacillati</taxon>
        <taxon>Actinomycetota</taxon>
        <taxon>Actinomycetes</taxon>
        <taxon>Pseudonocardiales</taxon>
        <taxon>Pseudonocardiaceae</taxon>
        <taxon>Actinokineospora</taxon>
    </lineage>
</organism>
<dbReference type="RefSeq" id="WP_187218733.1">
    <property type="nucleotide sequence ID" value="NZ_JABVED010000002.1"/>
</dbReference>
<name>A0ABR7L1V6_9PSEU</name>
<accession>A0ABR7L1V6</accession>
<evidence type="ECO:0000313" key="1">
    <source>
        <dbReference type="EMBL" id="MBC6446665.1"/>
    </source>
</evidence>
<evidence type="ECO:0008006" key="3">
    <source>
        <dbReference type="Google" id="ProtNLM"/>
    </source>
</evidence>
<reference evidence="1 2" key="1">
    <citation type="submission" date="2020-06" db="EMBL/GenBank/DDBJ databases">
        <title>Actinokineospora xiongansis sp. nov., isolated from soil of Baiyangdian.</title>
        <authorList>
            <person name="Zhang X."/>
        </authorList>
    </citation>
    <scope>NUCLEOTIDE SEQUENCE [LARGE SCALE GENOMIC DNA]</scope>
    <source>
        <strain evidence="1 2">HBU206404</strain>
    </source>
</reference>
<sequence length="128" mass="13279">MYIDDAGGAPIGSAIGKSMSDFASGAASGAFAVNEAGGDALLAAIRDMAEWVDGEQASLQLLNQDVMLGGSNGAGAMKPHLKQVATDQQGFLTQLKAFRESLIKAEEGIRQAMANYQNTDNLSAKKLS</sequence>
<gene>
    <name evidence="1" type="ORF">GPZ80_05690</name>
</gene>
<keyword evidence="2" id="KW-1185">Reference proteome</keyword>
<evidence type="ECO:0000313" key="2">
    <source>
        <dbReference type="Proteomes" id="UP000734823"/>
    </source>
</evidence>